<evidence type="ECO:0000259" key="4">
    <source>
        <dbReference type="Pfam" id="PF13409"/>
    </source>
</evidence>
<dbReference type="CDD" id="cd03190">
    <property type="entry name" value="GST_C_Omega_like"/>
    <property type="match status" value="1"/>
</dbReference>
<dbReference type="GO" id="GO:0005737">
    <property type="term" value="C:cytoplasm"/>
    <property type="evidence" value="ECO:0007669"/>
    <property type="project" value="TreeGrafter"/>
</dbReference>
<dbReference type="GO" id="GO:0004364">
    <property type="term" value="F:glutathione transferase activity"/>
    <property type="evidence" value="ECO:0007669"/>
    <property type="project" value="InterPro"/>
</dbReference>
<gene>
    <name evidence="5" type="ORF">ABB30_04980</name>
</gene>
<dbReference type="PANTHER" id="PTHR32419:SF6">
    <property type="entry name" value="GLUTATHIONE S-TRANSFERASE OMEGA-LIKE 1-RELATED"/>
    <property type="match status" value="1"/>
</dbReference>
<protein>
    <recommendedName>
        <fullName evidence="4">GST N-terminal domain-containing protein</fullName>
    </recommendedName>
</protein>
<name>A0A0R0D8S0_9GAMM</name>
<feature type="active site" description="Proton donor/acceptor" evidence="1">
    <location>
        <position position="184"/>
    </location>
</feature>
<feature type="site" description="Lowers pKa of active site Cys" evidence="3">
    <location>
        <position position="285"/>
    </location>
</feature>
<dbReference type="RefSeq" id="WP_057637208.1">
    <property type="nucleotide sequence ID" value="NZ_LDJM01000012.1"/>
</dbReference>
<dbReference type="OrthoDB" id="9769158at2"/>
<dbReference type="SUPFAM" id="SSF47616">
    <property type="entry name" value="GST C-terminal domain-like"/>
    <property type="match status" value="1"/>
</dbReference>
<dbReference type="Gene3D" id="1.20.1050.10">
    <property type="match status" value="1"/>
</dbReference>
<dbReference type="InterPro" id="IPR040079">
    <property type="entry name" value="Glutathione_S-Trfase"/>
</dbReference>
<dbReference type="InterPro" id="IPR016639">
    <property type="entry name" value="GST_Omega/GSH"/>
</dbReference>
<feature type="domain" description="GST N-terminal" evidence="4">
    <location>
        <begin position="54"/>
        <end position="148"/>
    </location>
</feature>
<dbReference type="InterPro" id="IPR036249">
    <property type="entry name" value="Thioredoxin-like_sf"/>
</dbReference>
<keyword evidence="6" id="KW-1185">Reference proteome</keyword>
<evidence type="ECO:0000256" key="3">
    <source>
        <dbReference type="PIRSR" id="PIRSR015753-3"/>
    </source>
</evidence>
<dbReference type="AlphaFoldDB" id="A0A0R0D8S0"/>
<dbReference type="SFLD" id="SFLDS00019">
    <property type="entry name" value="Glutathione_Transferase_(cytos"/>
    <property type="match status" value="1"/>
</dbReference>
<dbReference type="PIRSF" id="PIRSF015753">
    <property type="entry name" value="GST"/>
    <property type="match status" value="1"/>
</dbReference>
<evidence type="ECO:0000256" key="2">
    <source>
        <dbReference type="PIRSR" id="PIRSR015753-2"/>
    </source>
</evidence>
<feature type="site" description="Lowers pKa of active site Cys" evidence="3">
    <location>
        <position position="242"/>
    </location>
</feature>
<dbReference type="PANTHER" id="PTHR32419">
    <property type="entry name" value="GLUTATHIONYL-HYDROQUINONE REDUCTASE"/>
    <property type="match status" value="1"/>
</dbReference>
<evidence type="ECO:0000313" key="6">
    <source>
        <dbReference type="Proteomes" id="UP000050956"/>
    </source>
</evidence>
<dbReference type="InterPro" id="IPR004045">
    <property type="entry name" value="Glutathione_S-Trfase_N"/>
</dbReference>
<dbReference type="Pfam" id="PF13409">
    <property type="entry name" value="GST_N_2"/>
    <property type="match status" value="1"/>
</dbReference>
<dbReference type="InterPro" id="IPR036282">
    <property type="entry name" value="Glutathione-S-Trfase_C_sf"/>
</dbReference>
<dbReference type="STRING" id="336566.ABB30_04980"/>
<evidence type="ECO:0000313" key="5">
    <source>
        <dbReference type="EMBL" id="KRG78080.1"/>
    </source>
</evidence>
<dbReference type="SFLD" id="SFLDG01206">
    <property type="entry name" value="Xi.1"/>
    <property type="match status" value="1"/>
</dbReference>
<dbReference type="Gene3D" id="3.40.30.10">
    <property type="entry name" value="Glutaredoxin"/>
    <property type="match status" value="1"/>
</dbReference>
<dbReference type="Pfam" id="PF13410">
    <property type="entry name" value="GST_C_2"/>
    <property type="match status" value="1"/>
</dbReference>
<dbReference type="SFLD" id="SFLDG01148">
    <property type="entry name" value="Xi_(cytGST)"/>
    <property type="match status" value="1"/>
</dbReference>
<dbReference type="PATRIC" id="fig|336566.3.peg.332"/>
<dbReference type="Proteomes" id="UP000050956">
    <property type="component" value="Unassembled WGS sequence"/>
</dbReference>
<dbReference type="EMBL" id="LDJM01000012">
    <property type="protein sequence ID" value="KRG78080.1"/>
    <property type="molecule type" value="Genomic_DNA"/>
</dbReference>
<feature type="binding site" evidence="2">
    <location>
        <begin position="138"/>
        <end position="139"/>
    </location>
    <ligand>
        <name>glutathione</name>
        <dbReference type="ChEBI" id="CHEBI:57925"/>
    </ligand>
</feature>
<dbReference type="InterPro" id="IPR047047">
    <property type="entry name" value="GST_Omega-like_C"/>
</dbReference>
<proteinExistence type="predicted"/>
<reference evidence="5 6" key="1">
    <citation type="submission" date="2015-05" db="EMBL/GenBank/DDBJ databases">
        <title>Genome sequencing and analysis of members of genus Stenotrophomonas.</title>
        <authorList>
            <person name="Patil P.P."/>
            <person name="Midha S."/>
            <person name="Patil P.B."/>
        </authorList>
    </citation>
    <scope>NUCLEOTIDE SEQUENCE [LARGE SCALE GENOMIC DNA]</scope>
    <source>
        <strain evidence="5 6">DSM 24757</strain>
    </source>
</reference>
<sequence length="342" mass="38277">MGMLVDGHWVDADSTIVDGRFVRPDSVFCEDIGDVAERLRAQPGRYWLIASSSCPWSHRTLLVRALKRLESAVPVQIAGGERTQGYAVAGGAPWAVPGLALRIRHLHELYRLSAPRYTGRATMPVLWDSHACKIVSNESARIIRALDAADTGAASAFTLTPPAFRDQIDALNAELQVGLFNAVYRAGFAQRQDAYEEAVESVFATLDRLERRLANARYLFGPITTETDWRLFPTLVRFDAIYHGHFKCTRRRLIDYPHLWAYARDLYSWCGVAATIDLDAIREGYYRHDRNLNPFGIIAAVPDADWSAAHGRERFGPARVALASGQEVEIDPLTLQRGEPDR</sequence>
<organism evidence="5 6">
    <name type="scientific">Stenotrophomonas ginsengisoli</name>
    <dbReference type="NCBI Taxonomy" id="336566"/>
    <lineage>
        <taxon>Bacteria</taxon>
        <taxon>Pseudomonadati</taxon>
        <taxon>Pseudomonadota</taxon>
        <taxon>Gammaproteobacteria</taxon>
        <taxon>Lysobacterales</taxon>
        <taxon>Lysobacteraceae</taxon>
        <taxon>Stenotrophomonas</taxon>
    </lineage>
</organism>
<feature type="active site" description="Nucleophile" evidence="1">
    <location>
        <position position="54"/>
    </location>
</feature>
<evidence type="ECO:0000256" key="1">
    <source>
        <dbReference type="PIRSR" id="PIRSR015753-1"/>
    </source>
</evidence>
<dbReference type="SUPFAM" id="SSF52833">
    <property type="entry name" value="Thioredoxin-like"/>
    <property type="match status" value="1"/>
</dbReference>
<comment type="caution">
    <text evidence="5">The sequence shown here is derived from an EMBL/GenBank/DDBJ whole genome shotgun (WGS) entry which is preliminary data.</text>
</comment>
<accession>A0A0R0D8S0</accession>